<dbReference type="CDD" id="cd02966">
    <property type="entry name" value="TlpA_like_family"/>
    <property type="match status" value="1"/>
</dbReference>
<accession>A0A1M6YUV7</accession>
<dbReference type="STRING" id="1419482.SAMN05444266_102502"/>
<keyword evidence="3" id="KW-1015">Disulfide bond</keyword>
<dbReference type="PROSITE" id="PS51352">
    <property type="entry name" value="THIOREDOXIN_2"/>
    <property type="match status" value="1"/>
</dbReference>
<dbReference type="InterPro" id="IPR025380">
    <property type="entry name" value="DUF4369"/>
</dbReference>
<dbReference type="EMBL" id="FRBL01000002">
    <property type="protein sequence ID" value="SHL22114.1"/>
    <property type="molecule type" value="Genomic_DNA"/>
</dbReference>
<evidence type="ECO:0000313" key="6">
    <source>
        <dbReference type="EMBL" id="SHL22114.1"/>
    </source>
</evidence>
<evidence type="ECO:0000256" key="3">
    <source>
        <dbReference type="ARBA" id="ARBA00023157"/>
    </source>
</evidence>
<dbReference type="Gene3D" id="3.40.30.10">
    <property type="entry name" value="Glutaredoxin"/>
    <property type="match status" value="1"/>
</dbReference>
<keyword evidence="7" id="KW-1185">Reference proteome</keyword>
<dbReference type="InterPro" id="IPR000866">
    <property type="entry name" value="AhpC/TSA"/>
</dbReference>
<comment type="subcellular location">
    <subcellularLocation>
        <location evidence="1">Cell envelope</location>
    </subcellularLocation>
</comment>
<dbReference type="Proteomes" id="UP000184420">
    <property type="component" value="Unassembled WGS sequence"/>
</dbReference>
<dbReference type="AlphaFoldDB" id="A0A1M6YUV7"/>
<dbReference type="InterPro" id="IPR017937">
    <property type="entry name" value="Thioredoxin_CS"/>
</dbReference>
<dbReference type="RefSeq" id="WP_073079331.1">
    <property type="nucleotide sequence ID" value="NZ_FRBL01000002.1"/>
</dbReference>
<dbReference type="GO" id="GO:0030313">
    <property type="term" value="C:cell envelope"/>
    <property type="evidence" value="ECO:0007669"/>
    <property type="project" value="UniProtKB-SubCell"/>
</dbReference>
<dbReference type="InterPro" id="IPR050553">
    <property type="entry name" value="Thioredoxin_ResA/DsbE_sf"/>
</dbReference>
<dbReference type="PANTHER" id="PTHR42852:SF6">
    <property type="entry name" value="THIOL:DISULFIDE INTERCHANGE PROTEIN DSBE"/>
    <property type="match status" value="1"/>
</dbReference>
<evidence type="ECO:0000256" key="1">
    <source>
        <dbReference type="ARBA" id="ARBA00004196"/>
    </source>
</evidence>
<gene>
    <name evidence="6" type="ORF">SAMN05444266_102502</name>
</gene>
<dbReference type="InterPro" id="IPR036249">
    <property type="entry name" value="Thioredoxin-like_sf"/>
</dbReference>
<dbReference type="SUPFAM" id="SSF52833">
    <property type="entry name" value="Thioredoxin-like"/>
    <property type="match status" value="1"/>
</dbReference>
<proteinExistence type="predicted"/>
<name>A0A1M6YUV7_9BACT</name>
<keyword evidence="4" id="KW-0676">Redox-active center</keyword>
<evidence type="ECO:0000256" key="2">
    <source>
        <dbReference type="ARBA" id="ARBA00022748"/>
    </source>
</evidence>
<sequence length="383" mass="42382">MKNKLLTATVFSVVTFSAQAQQKPGIIKGTAPAALNGVTIMLIRDDGGLRTSYVDTAVIRDGKFELKDTTQQPFSGMISAVLRRPGQLPLPGYRRIFLKPGDVTVISQPEIKSDKNSMEGAVITGSDYTKQQDELLAALAPSEIKLQELRTSHRRLSSKDSVAFRASSDRLMAEIAVQDSIKKAFIQSHPDYYVSLFTFSRMLGSRVNDIAQAKADFARFTPALKKSDLGQRIMTLIGQSARINVGQQAPRFSAPDKDGNELSLASFKGKYLLLDFWASWCGPCRHENPTVLKAYERFKDKNFDILAVSLDRPNGKEAWLKAIKDDGLPWHHIAELAGFAGSIPKMYMVNAIPTNFLIDPTGKIIAMNLRGEALEQALEKFLK</sequence>
<dbReference type="GO" id="GO:0016491">
    <property type="term" value="F:oxidoreductase activity"/>
    <property type="evidence" value="ECO:0007669"/>
    <property type="project" value="InterPro"/>
</dbReference>
<dbReference type="PANTHER" id="PTHR42852">
    <property type="entry name" value="THIOL:DISULFIDE INTERCHANGE PROTEIN DSBE"/>
    <property type="match status" value="1"/>
</dbReference>
<dbReference type="GO" id="GO:0016209">
    <property type="term" value="F:antioxidant activity"/>
    <property type="evidence" value="ECO:0007669"/>
    <property type="project" value="InterPro"/>
</dbReference>
<dbReference type="Pfam" id="PF00578">
    <property type="entry name" value="AhpC-TSA"/>
    <property type="match status" value="1"/>
</dbReference>
<evidence type="ECO:0000313" key="7">
    <source>
        <dbReference type="Proteomes" id="UP000184420"/>
    </source>
</evidence>
<feature type="domain" description="Thioredoxin" evidence="5">
    <location>
        <begin position="243"/>
        <end position="383"/>
    </location>
</feature>
<evidence type="ECO:0000256" key="4">
    <source>
        <dbReference type="ARBA" id="ARBA00023284"/>
    </source>
</evidence>
<reference evidence="6 7" key="1">
    <citation type="submission" date="2016-11" db="EMBL/GenBank/DDBJ databases">
        <authorList>
            <person name="Jaros S."/>
            <person name="Januszkiewicz K."/>
            <person name="Wedrychowicz H."/>
        </authorList>
    </citation>
    <scope>NUCLEOTIDE SEQUENCE [LARGE SCALE GENOMIC DNA]</scope>
    <source>
        <strain evidence="6 7">DSM 27406</strain>
    </source>
</reference>
<protein>
    <submittedName>
        <fullName evidence="6">Peroxiredoxin</fullName>
    </submittedName>
</protein>
<keyword evidence="2" id="KW-0201">Cytochrome c-type biogenesis</keyword>
<dbReference type="Pfam" id="PF14289">
    <property type="entry name" value="DUF4369"/>
    <property type="match status" value="1"/>
</dbReference>
<dbReference type="PROSITE" id="PS00194">
    <property type="entry name" value="THIOREDOXIN_1"/>
    <property type="match status" value="1"/>
</dbReference>
<dbReference type="InterPro" id="IPR013766">
    <property type="entry name" value="Thioredoxin_domain"/>
</dbReference>
<dbReference type="OrthoDB" id="1069091at2"/>
<dbReference type="GO" id="GO:0017004">
    <property type="term" value="P:cytochrome complex assembly"/>
    <property type="evidence" value="ECO:0007669"/>
    <property type="project" value="UniProtKB-KW"/>
</dbReference>
<organism evidence="6 7">
    <name type="scientific">Chitinophaga jiangningensis</name>
    <dbReference type="NCBI Taxonomy" id="1419482"/>
    <lineage>
        <taxon>Bacteria</taxon>
        <taxon>Pseudomonadati</taxon>
        <taxon>Bacteroidota</taxon>
        <taxon>Chitinophagia</taxon>
        <taxon>Chitinophagales</taxon>
        <taxon>Chitinophagaceae</taxon>
        <taxon>Chitinophaga</taxon>
    </lineage>
</organism>
<evidence type="ECO:0000259" key="5">
    <source>
        <dbReference type="PROSITE" id="PS51352"/>
    </source>
</evidence>